<gene>
    <name evidence="3" type="ORF">FPZ12_030000</name>
</gene>
<dbReference type="PANTHER" id="PTHR37318:SF1">
    <property type="entry name" value="BSL7504 PROTEIN"/>
    <property type="match status" value="1"/>
</dbReference>
<keyword evidence="4" id="KW-1185">Reference proteome</keyword>
<comment type="caution">
    <text evidence="3">The sequence shown here is derived from an EMBL/GenBank/DDBJ whole genome shotgun (WGS) entry which is preliminary data.</text>
</comment>
<dbReference type="InterPro" id="IPR036388">
    <property type="entry name" value="WH-like_DNA-bd_sf"/>
</dbReference>
<protein>
    <submittedName>
        <fullName evidence="3">Transcriptional regulator</fullName>
    </submittedName>
</protein>
<evidence type="ECO:0000256" key="1">
    <source>
        <dbReference type="SAM" id="MobiDB-lite"/>
    </source>
</evidence>
<dbReference type="Pfam" id="PF13601">
    <property type="entry name" value="HTH_34"/>
    <property type="match status" value="1"/>
</dbReference>
<proteinExistence type="predicted"/>
<reference evidence="3" key="1">
    <citation type="submission" date="2019-09" db="EMBL/GenBank/DDBJ databases">
        <authorList>
            <person name="Teo W.F.A."/>
            <person name="Duangmal K."/>
        </authorList>
    </citation>
    <scope>NUCLEOTIDE SEQUENCE [LARGE SCALE GENOMIC DNA]</scope>
    <source>
        <strain evidence="3">K81G1</strain>
    </source>
</reference>
<name>A0A5N0UUQ5_9PSEU</name>
<evidence type="ECO:0000313" key="4">
    <source>
        <dbReference type="Proteomes" id="UP000319769"/>
    </source>
</evidence>
<dbReference type="InterPro" id="IPR036390">
    <property type="entry name" value="WH_DNA-bd_sf"/>
</dbReference>
<dbReference type="OrthoDB" id="4952043at2"/>
<feature type="compositionally biased region" description="Basic and acidic residues" evidence="1">
    <location>
        <begin position="95"/>
        <end position="104"/>
    </location>
</feature>
<sequence>MVEPSVLGGPAVRGAQRRRRVPVLVPRPAARRAGQRGLVPVARAASGGEGRVAVVRRGDPRGAGPAGGHRVDTDQGRHAARSLRRVAGPAQPVDRGGHRDDRAGIRRAQPGPGVRRGLGRAGHGLAVRQWHGQDPRRAGDVAGGGSPRARADPGRAAAARGRAGEFVEEAVTPEQHPALELDETTHQRVRLGILAVLSETTECAFPVLREQLGLTDGNLSRHLRVLEDAGLVEARKTFEDRRPRTWLRLTKQGRKALRDQVAIMEKLVARLRAEDG</sequence>
<dbReference type="SUPFAM" id="SSF46785">
    <property type="entry name" value="Winged helix' DNA-binding domain"/>
    <property type="match status" value="1"/>
</dbReference>
<dbReference type="CDD" id="cd00090">
    <property type="entry name" value="HTH_ARSR"/>
    <property type="match status" value="1"/>
</dbReference>
<dbReference type="InterPro" id="IPR011991">
    <property type="entry name" value="ArsR-like_HTH"/>
</dbReference>
<dbReference type="InterPro" id="IPR027395">
    <property type="entry name" value="WH_DNA-bd_dom"/>
</dbReference>
<feature type="domain" description="Winged helix DNA-binding" evidence="2">
    <location>
        <begin position="189"/>
        <end position="268"/>
    </location>
</feature>
<accession>A0A5N0UUQ5</accession>
<dbReference type="AlphaFoldDB" id="A0A5N0UUQ5"/>
<evidence type="ECO:0000313" key="3">
    <source>
        <dbReference type="EMBL" id="KAA9155304.1"/>
    </source>
</evidence>
<dbReference type="PANTHER" id="PTHR37318">
    <property type="entry name" value="BSL7504 PROTEIN"/>
    <property type="match status" value="1"/>
</dbReference>
<organism evidence="3 4">
    <name type="scientific">Amycolatopsis acidicola</name>
    <dbReference type="NCBI Taxonomy" id="2596893"/>
    <lineage>
        <taxon>Bacteria</taxon>
        <taxon>Bacillati</taxon>
        <taxon>Actinomycetota</taxon>
        <taxon>Actinomycetes</taxon>
        <taxon>Pseudonocardiales</taxon>
        <taxon>Pseudonocardiaceae</taxon>
        <taxon>Amycolatopsis</taxon>
    </lineage>
</organism>
<evidence type="ECO:0000259" key="2">
    <source>
        <dbReference type="Pfam" id="PF13601"/>
    </source>
</evidence>
<dbReference type="EMBL" id="VMNW02000058">
    <property type="protein sequence ID" value="KAA9155304.1"/>
    <property type="molecule type" value="Genomic_DNA"/>
</dbReference>
<dbReference type="Proteomes" id="UP000319769">
    <property type="component" value="Unassembled WGS sequence"/>
</dbReference>
<feature type="region of interest" description="Disordered" evidence="1">
    <location>
        <begin position="55"/>
        <end position="158"/>
    </location>
</feature>
<dbReference type="Gene3D" id="1.10.10.10">
    <property type="entry name" value="Winged helix-like DNA-binding domain superfamily/Winged helix DNA-binding domain"/>
    <property type="match status" value="1"/>
</dbReference>